<dbReference type="Gene3D" id="3.40.367.20">
    <property type="match status" value="1"/>
</dbReference>
<dbReference type="GeneID" id="94825189"/>
<dbReference type="VEuPathDB" id="TrichDB:TRFO_02095"/>
<sequence length="370" mass="41567">MIDSSLLAPLSNWEQHKICVGVDIGGSGLRIRISNVLNENEHVDLPHIRAKSTQDVIDIFENLEKALAGAMGDFESKGAALAVAGPIKNNEAVITNWPGEPSVRTLKIHEFPSKVFPHDRTVLLNDLEAGAYGVVAADEQKIVGKYFEQMFKDKSPPGPVVADTRTAVMALGSGLGVAFIHKRKGAETTVLPAELGHLQVNAICSQHPDYEIEQKLIQHVSNHYYKGRQCPEYEDFCSGRGIQLNYQFFYLQETGKLLDFDEIDAGEVAKKAKEGEKAAKEAMTWCYKLLLREARNLAITFVCDSIVFALDNQVRNKWFVDEIETLLKDEFYDYLRPDWIAETRIYTQTEILNFNVLGVELMSRRMATNK</sequence>
<dbReference type="GO" id="GO:0005524">
    <property type="term" value="F:ATP binding"/>
    <property type="evidence" value="ECO:0007669"/>
    <property type="project" value="InterPro"/>
</dbReference>
<evidence type="ECO:0000256" key="1">
    <source>
        <dbReference type="ARBA" id="ARBA00022679"/>
    </source>
</evidence>
<keyword evidence="1" id="KW-0808">Transferase</keyword>
<dbReference type="GO" id="GO:0006096">
    <property type="term" value="P:glycolytic process"/>
    <property type="evidence" value="ECO:0007669"/>
    <property type="project" value="InterPro"/>
</dbReference>
<dbReference type="PANTHER" id="PTHR47450:SF1">
    <property type="entry name" value="GLUCOKINASE"/>
    <property type="match status" value="1"/>
</dbReference>
<evidence type="ECO:0000313" key="4">
    <source>
        <dbReference type="Proteomes" id="UP000179807"/>
    </source>
</evidence>
<dbReference type="Pfam" id="PF02685">
    <property type="entry name" value="Glucokinase"/>
    <property type="match status" value="1"/>
</dbReference>
<name>A0A1J4JHI7_9EUKA</name>
<organism evidence="3 4">
    <name type="scientific">Tritrichomonas foetus</name>
    <dbReference type="NCBI Taxonomy" id="1144522"/>
    <lineage>
        <taxon>Eukaryota</taxon>
        <taxon>Metamonada</taxon>
        <taxon>Parabasalia</taxon>
        <taxon>Tritrichomonadida</taxon>
        <taxon>Tritrichomonadidae</taxon>
        <taxon>Tritrichomonas</taxon>
    </lineage>
</organism>
<accession>A0A1J4JHI7</accession>
<keyword evidence="2" id="KW-0418">Kinase</keyword>
<dbReference type="Gene3D" id="3.30.420.40">
    <property type="match status" value="1"/>
</dbReference>
<dbReference type="RefSeq" id="XP_068350086.1">
    <property type="nucleotide sequence ID" value="XM_068490485.1"/>
</dbReference>
<dbReference type="GO" id="GO:0004340">
    <property type="term" value="F:glucokinase activity"/>
    <property type="evidence" value="ECO:0007669"/>
    <property type="project" value="InterPro"/>
</dbReference>
<reference evidence="3" key="1">
    <citation type="submission" date="2016-10" db="EMBL/GenBank/DDBJ databases">
        <authorList>
            <person name="Benchimol M."/>
            <person name="Almeida L.G."/>
            <person name="Vasconcelos A.T."/>
            <person name="Perreira-Neves A."/>
            <person name="Rosa I.A."/>
            <person name="Tasca T."/>
            <person name="Bogo M.R."/>
            <person name="de Souza W."/>
        </authorList>
    </citation>
    <scope>NUCLEOTIDE SEQUENCE [LARGE SCALE GENOMIC DNA]</scope>
    <source>
        <strain evidence="3">K</strain>
    </source>
</reference>
<dbReference type="GO" id="GO:0005536">
    <property type="term" value="F:D-glucose binding"/>
    <property type="evidence" value="ECO:0007669"/>
    <property type="project" value="InterPro"/>
</dbReference>
<dbReference type="Proteomes" id="UP000179807">
    <property type="component" value="Unassembled WGS sequence"/>
</dbReference>
<dbReference type="PANTHER" id="PTHR47450">
    <property type="entry name" value="GLUCOKINASE"/>
    <property type="match status" value="1"/>
</dbReference>
<evidence type="ECO:0000256" key="2">
    <source>
        <dbReference type="ARBA" id="ARBA00022777"/>
    </source>
</evidence>
<dbReference type="InterPro" id="IPR043129">
    <property type="entry name" value="ATPase_NBD"/>
</dbReference>
<proteinExistence type="predicted"/>
<protein>
    <submittedName>
        <fullName evidence="3">Glucokinase 2</fullName>
    </submittedName>
</protein>
<dbReference type="SUPFAM" id="SSF53067">
    <property type="entry name" value="Actin-like ATPase domain"/>
    <property type="match status" value="1"/>
</dbReference>
<dbReference type="EMBL" id="MLAK01001148">
    <property type="protein sequence ID" value="OHS96949.1"/>
    <property type="molecule type" value="Genomic_DNA"/>
</dbReference>
<dbReference type="OrthoDB" id="10257118at2759"/>
<keyword evidence="4" id="KW-1185">Reference proteome</keyword>
<dbReference type="InterPro" id="IPR003836">
    <property type="entry name" value="Glucokinase"/>
</dbReference>
<dbReference type="AlphaFoldDB" id="A0A1J4JHI7"/>
<dbReference type="CDD" id="cd24008">
    <property type="entry name" value="ASKHA_NBD_GLK"/>
    <property type="match status" value="1"/>
</dbReference>
<comment type="caution">
    <text evidence="3">The sequence shown here is derived from an EMBL/GenBank/DDBJ whole genome shotgun (WGS) entry which is preliminary data.</text>
</comment>
<evidence type="ECO:0000313" key="3">
    <source>
        <dbReference type="EMBL" id="OHS96949.1"/>
    </source>
</evidence>
<gene>
    <name evidence="3" type="primary">GK2</name>
    <name evidence="3" type="ORF">TRFO_02095</name>
</gene>